<keyword evidence="2" id="KW-0472">Membrane</keyword>
<feature type="transmembrane region" description="Helical" evidence="2">
    <location>
        <begin position="67"/>
        <end position="87"/>
    </location>
</feature>
<gene>
    <name evidence="3" type="ORF">SAMN05444422_10834</name>
</gene>
<feature type="region of interest" description="Disordered" evidence="1">
    <location>
        <begin position="132"/>
        <end position="175"/>
    </location>
</feature>
<dbReference type="EMBL" id="FOKW01000008">
    <property type="protein sequence ID" value="SFC41074.1"/>
    <property type="molecule type" value="Genomic_DNA"/>
</dbReference>
<organism evidence="3 4">
    <name type="scientific">Natronobacterium haloterrestre</name>
    <name type="common">Halobiforma haloterrestris</name>
    <dbReference type="NCBI Taxonomy" id="148448"/>
    <lineage>
        <taxon>Archaea</taxon>
        <taxon>Methanobacteriati</taxon>
        <taxon>Methanobacteriota</taxon>
        <taxon>Stenosarchaea group</taxon>
        <taxon>Halobacteria</taxon>
        <taxon>Halobacteriales</taxon>
        <taxon>Natrialbaceae</taxon>
        <taxon>Natronobacterium</taxon>
    </lineage>
</organism>
<evidence type="ECO:0000313" key="4">
    <source>
        <dbReference type="Proteomes" id="UP000199161"/>
    </source>
</evidence>
<accession>A0A1I1IXV3</accession>
<dbReference type="Proteomes" id="UP000199161">
    <property type="component" value="Unassembled WGS sequence"/>
</dbReference>
<keyword evidence="2" id="KW-1133">Transmembrane helix</keyword>
<evidence type="ECO:0000256" key="1">
    <source>
        <dbReference type="SAM" id="MobiDB-lite"/>
    </source>
</evidence>
<proteinExistence type="predicted"/>
<sequence>MASSLYRWLTAEPDPDVIVIDLRETWTVGPVIAILDRVVATLERGVPGSAAVATGEDAAAVVRGRPIAVLSMLVLPVVALSAITSALAASLTASSFAIHLVAAVLSALGTRSERSLAELRETRLGRLLVAAFEPPEPPASARETDEPTAPLSSKEALTNGSDEDETTNEPTDERR</sequence>
<evidence type="ECO:0000313" key="3">
    <source>
        <dbReference type="EMBL" id="SFC41074.1"/>
    </source>
</evidence>
<reference evidence="4" key="1">
    <citation type="submission" date="2016-10" db="EMBL/GenBank/DDBJ databases">
        <authorList>
            <person name="Varghese N."/>
            <person name="Submissions S."/>
        </authorList>
    </citation>
    <scope>NUCLEOTIDE SEQUENCE [LARGE SCALE GENOMIC DNA]</scope>
    <source>
        <strain evidence="4">DSM 13078</strain>
    </source>
</reference>
<dbReference type="RefSeq" id="WP_245758071.1">
    <property type="nucleotide sequence ID" value="NZ_FOKW01000008.1"/>
</dbReference>
<protein>
    <submittedName>
        <fullName evidence="3">Uncharacterized protein</fullName>
    </submittedName>
</protein>
<name>A0A1I1IXV3_NATHA</name>
<keyword evidence="2" id="KW-0812">Transmembrane</keyword>
<dbReference type="AlphaFoldDB" id="A0A1I1IXV3"/>
<evidence type="ECO:0000256" key="2">
    <source>
        <dbReference type="SAM" id="Phobius"/>
    </source>
</evidence>
<keyword evidence="4" id="KW-1185">Reference proteome</keyword>